<comment type="caution">
    <text evidence="1">The sequence shown here is derived from an EMBL/GenBank/DDBJ whole genome shotgun (WGS) entry which is preliminary data.</text>
</comment>
<name>A0A9W8QTS1_9HYPO</name>
<dbReference type="EMBL" id="JAOQAV010000066">
    <property type="protein sequence ID" value="KAJ4178859.1"/>
    <property type="molecule type" value="Genomic_DNA"/>
</dbReference>
<protein>
    <submittedName>
        <fullName evidence="1">Uncharacterized protein</fullName>
    </submittedName>
</protein>
<dbReference type="OrthoDB" id="3437405at2759"/>
<evidence type="ECO:0000313" key="1">
    <source>
        <dbReference type="EMBL" id="KAJ4178859.1"/>
    </source>
</evidence>
<reference evidence="1" key="1">
    <citation type="submission" date="2022-09" db="EMBL/GenBank/DDBJ databases">
        <title>Fusarium specimens isolated from Avocado Roots.</title>
        <authorList>
            <person name="Stajich J."/>
            <person name="Roper C."/>
            <person name="Heimlech-Rivalta G."/>
        </authorList>
    </citation>
    <scope>NUCLEOTIDE SEQUENCE</scope>
    <source>
        <strain evidence="1">A02</strain>
    </source>
</reference>
<gene>
    <name evidence="1" type="ORF">NW755_012881</name>
</gene>
<sequence length="180" mass="21728">MKARFWQFSDPMSVAKWQTHCSQPKKSHIERAFSEFKLIAGVWNYLNDPGIQDKLIATHKDIAEWLVKFEKLYRKQYQTKAMNLGDIQWRDFMAVYFQAMVRFSKDWTDMRIRNLREVWTERLVQLNMQYQQALAASGTRLAAQIQTQRYAVLKNLDDINKWDTKFELRTTFDEEIFQRE</sequence>
<accession>A0A9W8QTS1</accession>
<evidence type="ECO:0000313" key="2">
    <source>
        <dbReference type="Proteomes" id="UP001152087"/>
    </source>
</evidence>
<dbReference type="AlphaFoldDB" id="A0A9W8QTS1"/>
<dbReference type="Proteomes" id="UP001152087">
    <property type="component" value="Unassembled WGS sequence"/>
</dbReference>
<organism evidence="1 2">
    <name type="scientific">Fusarium falciforme</name>
    <dbReference type="NCBI Taxonomy" id="195108"/>
    <lineage>
        <taxon>Eukaryota</taxon>
        <taxon>Fungi</taxon>
        <taxon>Dikarya</taxon>
        <taxon>Ascomycota</taxon>
        <taxon>Pezizomycotina</taxon>
        <taxon>Sordariomycetes</taxon>
        <taxon>Hypocreomycetidae</taxon>
        <taxon>Hypocreales</taxon>
        <taxon>Nectriaceae</taxon>
        <taxon>Fusarium</taxon>
        <taxon>Fusarium solani species complex</taxon>
    </lineage>
</organism>
<keyword evidence="2" id="KW-1185">Reference proteome</keyword>
<proteinExistence type="predicted"/>